<dbReference type="RefSeq" id="WP_106542235.1">
    <property type="nucleotide sequence ID" value="NZ_BLAU01000001.1"/>
</dbReference>
<dbReference type="Proteomes" id="UP000240621">
    <property type="component" value="Unassembled WGS sequence"/>
</dbReference>
<evidence type="ECO:0000313" key="3">
    <source>
        <dbReference type="Proteomes" id="UP000240621"/>
    </source>
</evidence>
<dbReference type="EMBL" id="BLAU01000001">
    <property type="protein sequence ID" value="GET21552.1"/>
    <property type="molecule type" value="Genomic_DNA"/>
</dbReference>
<dbReference type="AlphaFoldDB" id="A0A2P8CCC4"/>
<sequence>MLPKFLFADNSQELPDNIFIVHTEQPRFIVQCDIEGFWTNQEVYWLDDKPESDELISELLDQAADFMEMELENQERLYDEEEDDED</sequence>
<reference evidence="1 4" key="2">
    <citation type="submission" date="2019-10" db="EMBL/GenBank/DDBJ databases">
        <title>Prolixibacter strains distinguished by the presence of nitrate reductase genes were adept at nitrate-dependent anaerobic corrosion of metallic iron and carbon steel.</title>
        <authorList>
            <person name="Iino T."/>
            <person name="Shono N."/>
            <person name="Ito K."/>
            <person name="Nakamura R."/>
            <person name="Sueoka K."/>
            <person name="Harayama S."/>
            <person name="Ohkuma M."/>
        </authorList>
    </citation>
    <scope>NUCLEOTIDE SEQUENCE [LARGE SCALE GENOMIC DNA]</scope>
    <source>
        <strain evidence="1 4">MIC1-1</strain>
    </source>
</reference>
<organism evidence="2 3">
    <name type="scientific">Prolixibacter denitrificans</name>
    <dbReference type="NCBI Taxonomy" id="1541063"/>
    <lineage>
        <taxon>Bacteria</taxon>
        <taxon>Pseudomonadati</taxon>
        <taxon>Bacteroidota</taxon>
        <taxon>Bacteroidia</taxon>
        <taxon>Marinilabiliales</taxon>
        <taxon>Prolixibacteraceae</taxon>
        <taxon>Prolixibacter</taxon>
    </lineage>
</organism>
<accession>A0A2P8CCC4</accession>
<evidence type="ECO:0000313" key="2">
    <source>
        <dbReference type="EMBL" id="PSK82623.1"/>
    </source>
</evidence>
<proteinExistence type="predicted"/>
<dbReference type="Proteomes" id="UP000396862">
    <property type="component" value="Unassembled WGS sequence"/>
</dbReference>
<protein>
    <submittedName>
        <fullName evidence="2">Uncharacterized protein</fullName>
    </submittedName>
</protein>
<reference evidence="2 3" key="1">
    <citation type="submission" date="2018-03" db="EMBL/GenBank/DDBJ databases">
        <title>Genomic Encyclopedia of Archaeal and Bacterial Type Strains, Phase II (KMG-II): from individual species to whole genera.</title>
        <authorList>
            <person name="Goeker M."/>
        </authorList>
    </citation>
    <scope>NUCLEOTIDE SEQUENCE [LARGE SCALE GENOMIC DNA]</scope>
    <source>
        <strain evidence="2 3">DSM 27267</strain>
    </source>
</reference>
<comment type="caution">
    <text evidence="2">The sequence shown here is derived from an EMBL/GenBank/DDBJ whole genome shotgun (WGS) entry which is preliminary data.</text>
</comment>
<dbReference type="EMBL" id="PYGC01000005">
    <property type="protein sequence ID" value="PSK82623.1"/>
    <property type="molecule type" value="Genomic_DNA"/>
</dbReference>
<evidence type="ECO:0000313" key="1">
    <source>
        <dbReference type="EMBL" id="GET21552.1"/>
    </source>
</evidence>
<gene>
    <name evidence="2" type="ORF">CLV93_10515</name>
    <name evidence="1" type="ORF">JCM18694_17980</name>
</gene>
<evidence type="ECO:0000313" key="4">
    <source>
        <dbReference type="Proteomes" id="UP000396862"/>
    </source>
</evidence>
<name>A0A2P8CCC4_9BACT</name>
<keyword evidence="4" id="KW-1185">Reference proteome</keyword>
<dbReference type="OrthoDB" id="1099259at2"/>